<gene>
    <name evidence="1" type="ORF">LIER_41438</name>
</gene>
<proteinExistence type="predicted"/>
<dbReference type="EMBL" id="BAABME010025937">
    <property type="protein sequence ID" value="GAA0172994.1"/>
    <property type="molecule type" value="Genomic_DNA"/>
</dbReference>
<evidence type="ECO:0000313" key="2">
    <source>
        <dbReference type="Proteomes" id="UP001454036"/>
    </source>
</evidence>
<evidence type="ECO:0000313" key="1">
    <source>
        <dbReference type="EMBL" id="GAA0172994.1"/>
    </source>
</evidence>
<sequence>MATQPRLEENETVVVLVMNQNPYSIFLKQTYILDNIDEYHIVIKSDSGLDQRVYNRPTSTKYVLMFPTGEPSWHGNIPRTGGHGTSKKNASFIQQKESYVSSYATFEDLLNRKKEASSNIRYHDIAYTDDNMSMLPSSKKRKTISCRQYYVYKLQIREQDKRYILWFG</sequence>
<accession>A0AAV3R9B6</accession>
<name>A0AAV3R9B6_LITER</name>
<dbReference type="AlphaFoldDB" id="A0AAV3R9B6"/>
<protein>
    <submittedName>
        <fullName evidence="1">Uncharacterized protein</fullName>
    </submittedName>
</protein>
<dbReference type="Proteomes" id="UP001454036">
    <property type="component" value="Unassembled WGS sequence"/>
</dbReference>
<keyword evidence="2" id="KW-1185">Reference proteome</keyword>
<organism evidence="1 2">
    <name type="scientific">Lithospermum erythrorhizon</name>
    <name type="common">Purple gromwell</name>
    <name type="synonym">Lithospermum officinale var. erythrorhizon</name>
    <dbReference type="NCBI Taxonomy" id="34254"/>
    <lineage>
        <taxon>Eukaryota</taxon>
        <taxon>Viridiplantae</taxon>
        <taxon>Streptophyta</taxon>
        <taxon>Embryophyta</taxon>
        <taxon>Tracheophyta</taxon>
        <taxon>Spermatophyta</taxon>
        <taxon>Magnoliopsida</taxon>
        <taxon>eudicotyledons</taxon>
        <taxon>Gunneridae</taxon>
        <taxon>Pentapetalae</taxon>
        <taxon>asterids</taxon>
        <taxon>lamiids</taxon>
        <taxon>Boraginales</taxon>
        <taxon>Boraginaceae</taxon>
        <taxon>Boraginoideae</taxon>
        <taxon>Lithospermeae</taxon>
        <taxon>Lithospermum</taxon>
    </lineage>
</organism>
<comment type="caution">
    <text evidence="1">The sequence shown here is derived from an EMBL/GenBank/DDBJ whole genome shotgun (WGS) entry which is preliminary data.</text>
</comment>
<reference evidence="1 2" key="1">
    <citation type="submission" date="2024-01" db="EMBL/GenBank/DDBJ databases">
        <title>The complete chloroplast genome sequence of Lithospermum erythrorhizon: insights into the phylogenetic relationship among Boraginaceae species and the maternal lineages of purple gromwells.</title>
        <authorList>
            <person name="Okada T."/>
            <person name="Watanabe K."/>
        </authorList>
    </citation>
    <scope>NUCLEOTIDE SEQUENCE [LARGE SCALE GENOMIC DNA]</scope>
</reference>